<dbReference type="AlphaFoldDB" id="A0A699K531"/>
<evidence type="ECO:0000313" key="1">
    <source>
        <dbReference type="EMBL" id="GFA77203.1"/>
    </source>
</evidence>
<dbReference type="EMBL" id="BKCJ010484906">
    <property type="protein sequence ID" value="GFA77203.1"/>
    <property type="molecule type" value="Genomic_DNA"/>
</dbReference>
<gene>
    <name evidence="1" type="ORF">Tci_649175</name>
</gene>
<protein>
    <submittedName>
        <fullName evidence="1">Uncharacterized protein</fullName>
    </submittedName>
</protein>
<sequence>EFVKEKVACQKKLNSATKVHALETTCFGLREHVSGYERLKEQIEEHGNSRGCKMGFWQRLREVDFLLLAELNSHKDANVEDIMNLLLLESPLTDALGMSGLQPDIEQLRLPLHRSEDQVVLGETSLSFSLSVTHS</sequence>
<name>A0A699K531_TANCI</name>
<organism evidence="1">
    <name type="scientific">Tanacetum cinerariifolium</name>
    <name type="common">Dalmatian daisy</name>
    <name type="synonym">Chrysanthemum cinerariifolium</name>
    <dbReference type="NCBI Taxonomy" id="118510"/>
    <lineage>
        <taxon>Eukaryota</taxon>
        <taxon>Viridiplantae</taxon>
        <taxon>Streptophyta</taxon>
        <taxon>Embryophyta</taxon>
        <taxon>Tracheophyta</taxon>
        <taxon>Spermatophyta</taxon>
        <taxon>Magnoliopsida</taxon>
        <taxon>eudicotyledons</taxon>
        <taxon>Gunneridae</taxon>
        <taxon>Pentapetalae</taxon>
        <taxon>asterids</taxon>
        <taxon>campanulids</taxon>
        <taxon>Asterales</taxon>
        <taxon>Asteraceae</taxon>
        <taxon>Asteroideae</taxon>
        <taxon>Anthemideae</taxon>
        <taxon>Anthemidinae</taxon>
        <taxon>Tanacetum</taxon>
    </lineage>
</organism>
<proteinExistence type="predicted"/>
<feature type="non-terminal residue" evidence="1">
    <location>
        <position position="1"/>
    </location>
</feature>
<reference evidence="1" key="1">
    <citation type="journal article" date="2019" name="Sci. Rep.">
        <title>Draft genome of Tanacetum cinerariifolium, the natural source of mosquito coil.</title>
        <authorList>
            <person name="Yamashiro T."/>
            <person name="Shiraishi A."/>
            <person name="Satake H."/>
            <person name="Nakayama K."/>
        </authorList>
    </citation>
    <scope>NUCLEOTIDE SEQUENCE</scope>
</reference>
<accession>A0A699K531</accession>
<comment type="caution">
    <text evidence="1">The sequence shown here is derived from an EMBL/GenBank/DDBJ whole genome shotgun (WGS) entry which is preliminary data.</text>
</comment>